<evidence type="ECO:0000313" key="1">
    <source>
        <dbReference type="EMBL" id="CAD7276198.1"/>
    </source>
</evidence>
<protein>
    <submittedName>
        <fullName evidence="1">Uncharacterized protein</fullName>
    </submittedName>
</protein>
<feature type="non-terminal residue" evidence="1">
    <location>
        <position position="166"/>
    </location>
</feature>
<dbReference type="Proteomes" id="UP000678499">
    <property type="component" value="Unassembled WGS sequence"/>
</dbReference>
<dbReference type="EMBL" id="OA882612">
    <property type="protein sequence ID" value="CAD7276198.1"/>
    <property type="molecule type" value="Genomic_DNA"/>
</dbReference>
<reference evidence="1" key="1">
    <citation type="submission" date="2020-11" db="EMBL/GenBank/DDBJ databases">
        <authorList>
            <person name="Tran Van P."/>
        </authorList>
    </citation>
    <scope>NUCLEOTIDE SEQUENCE</scope>
</reference>
<dbReference type="AlphaFoldDB" id="A0A7R9GCQ4"/>
<sequence length="166" mass="18483">ECPSSVNAGGNVPRNLVSASGNLGGTGVELGRGGLEQPLRTAAASYYIRHSGAERENSRTGSKRKSSRFSHITSLHFTSLHYTNPAFGEFFLESFILDNKNPAFGELFLESFILDNKESQEEHEFLGPIFDNIVSGSIDRPLLNETMMWNHQHHHQNALKKKQVNI</sequence>
<dbReference type="EMBL" id="CAJPEX010000575">
    <property type="protein sequence ID" value="CAG0916350.1"/>
    <property type="molecule type" value="Genomic_DNA"/>
</dbReference>
<accession>A0A7R9GCQ4</accession>
<evidence type="ECO:0000313" key="2">
    <source>
        <dbReference type="Proteomes" id="UP000678499"/>
    </source>
</evidence>
<organism evidence="1">
    <name type="scientific">Notodromas monacha</name>
    <dbReference type="NCBI Taxonomy" id="399045"/>
    <lineage>
        <taxon>Eukaryota</taxon>
        <taxon>Metazoa</taxon>
        <taxon>Ecdysozoa</taxon>
        <taxon>Arthropoda</taxon>
        <taxon>Crustacea</taxon>
        <taxon>Oligostraca</taxon>
        <taxon>Ostracoda</taxon>
        <taxon>Podocopa</taxon>
        <taxon>Podocopida</taxon>
        <taxon>Cypridocopina</taxon>
        <taxon>Cypridoidea</taxon>
        <taxon>Cyprididae</taxon>
        <taxon>Notodromas</taxon>
    </lineage>
</organism>
<keyword evidence="2" id="KW-1185">Reference proteome</keyword>
<gene>
    <name evidence="1" type="ORF">NMOB1V02_LOCUS3974</name>
</gene>
<proteinExistence type="predicted"/>
<feature type="non-terminal residue" evidence="1">
    <location>
        <position position="1"/>
    </location>
</feature>
<name>A0A7R9GCQ4_9CRUS</name>